<dbReference type="InterPro" id="IPR037020">
    <property type="entry name" value="Hemocyanin_C_sf"/>
</dbReference>
<protein>
    <submittedName>
        <fullName evidence="8">Uncharacterized protein LOC113500273</fullName>
    </submittedName>
</protein>
<comment type="similarity">
    <text evidence="2">Belongs to the hemocyanin family.</text>
</comment>
<evidence type="ECO:0000256" key="2">
    <source>
        <dbReference type="ARBA" id="ARBA00038082"/>
    </source>
</evidence>
<feature type="domain" description="Hemocyanin middle" evidence="4">
    <location>
        <begin position="163"/>
        <end position="439"/>
    </location>
</feature>
<dbReference type="Proteomes" id="UP000322000">
    <property type="component" value="Chromosome 1"/>
</dbReference>
<evidence type="ECO:0000256" key="3">
    <source>
        <dbReference type="SAM" id="SignalP"/>
    </source>
</evidence>
<dbReference type="PROSITE" id="PS00210">
    <property type="entry name" value="HEMOCYANIN_2"/>
    <property type="match status" value="2"/>
</dbReference>
<feature type="domain" description="Hemocyanin C-terminal" evidence="6">
    <location>
        <begin position="1169"/>
        <end position="1400"/>
    </location>
</feature>
<dbReference type="InterPro" id="IPR014756">
    <property type="entry name" value="Ig_E-set"/>
</dbReference>
<feature type="signal peptide" evidence="3">
    <location>
        <begin position="1"/>
        <end position="18"/>
    </location>
</feature>
<evidence type="ECO:0000259" key="6">
    <source>
        <dbReference type="Pfam" id="PF03723"/>
    </source>
</evidence>
<evidence type="ECO:0000313" key="7">
    <source>
        <dbReference type="Proteomes" id="UP000322000"/>
    </source>
</evidence>
<keyword evidence="1" id="KW-0758">Storage protein</keyword>
<gene>
    <name evidence="8" type="primary">LOC113500273</name>
</gene>
<evidence type="ECO:0000259" key="5">
    <source>
        <dbReference type="Pfam" id="PF03722"/>
    </source>
</evidence>
<proteinExistence type="inferred from homology"/>
<dbReference type="InterPro" id="IPR005204">
    <property type="entry name" value="Hemocyanin_N"/>
</dbReference>
<name>A0A7E5W7Z6_TRINI</name>
<dbReference type="SUPFAM" id="SSF48050">
    <property type="entry name" value="Hemocyanin, N-terminal domain"/>
    <property type="match status" value="2"/>
</dbReference>
<accession>A0A7E5W7Z6</accession>
<dbReference type="GeneID" id="113500273"/>
<dbReference type="InterPro" id="IPR000896">
    <property type="entry name" value="Hemocyanin/hexamerin_mid_dom"/>
</dbReference>
<dbReference type="InterPro" id="IPR036697">
    <property type="entry name" value="Hemocyanin_N_sf"/>
</dbReference>
<evidence type="ECO:0000256" key="1">
    <source>
        <dbReference type="ARBA" id="ARBA00022761"/>
    </source>
</evidence>
<dbReference type="Pfam" id="PF03723">
    <property type="entry name" value="Hemocyanin_C"/>
    <property type="match status" value="2"/>
</dbReference>
<dbReference type="PANTHER" id="PTHR11511:SF5">
    <property type="entry name" value="FAT-BODY PROTEIN 1-RELATED"/>
    <property type="match status" value="1"/>
</dbReference>
<dbReference type="RefSeq" id="XP_026736798.1">
    <property type="nucleotide sequence ID" value="XM_026880997.1"/>
</dbReference>
<dbReference type="CTD" id="113500273"/>
<dbReference type="PANTHER" id="PTHR11511">
    <property type="entry name" value="LARVAL STORAGE PROTEIN/PHENOLOXIDASE"/>
    <property type="match status" value="1"/>
</dbReference>
<dbReference type="KEGG" id="tnl:113500273"/>
<feature type="domain" description="Hemocyanin C-terminal" evidence="6">
    <location>
        <begin position="449"/>
        <end position="696"/>
    </location>
</feature>
<feature type="domain" description="Hemocyanin middle" evidence="4">
    <location>
        <begin position="890"/>
        <end position="1159"/>
    </location>
</feature>
<dbReference type="SUPFAM" id="SSF81296">
    <property type="entry name" value="E set domains"/>
    <property type="match status" value="2"/>
</dbReference>
<dbReference type="PROSITE" id="PS00209">
    <property type="entry name" value="HEMOCYANIN_1"/>
    <property type="match status" value="1"/>
</dbReference>
<sequence length="1420" mass="167583">MARLVLCALALLVAGGLADPVRNNVPQKPADPVFAKRQMDLMTLFFHVLEPNYIEANKVIVNTWSLEKNIEHFSNVTAVTTYIKMLENQWLVPRAVPFSILEDEHKFEVVTLFNVLHSAKDYDTFYKTAVYVRDRVNPDLFSYVLSAVIVNRPDTKGIYIPRVFEIFPSYFNNGEIMTTAARINTHGDRLVDFYPSTYKWDKNVVIRWNATTWPYYNSQSTPIAYFTHDYSLNSFYYNVHLAFPGWLQTEALPVNQHRRGEWFWFLHKQLIARYYMERLSNGLGEIPELGHETVKDGYNSGLLYHNGIQFPVRPNNFNLDQPEFVNEVEQIYDYERRVRDAIDQGYVLNHLGERIDISAPEAIEILGRVIEANVDSPNVQYYKDFISVWKKVLGNSLVHEHQYFHHYIPLVVPSVLEHYQTALRDPAFYMIWKRVLGLFQQWQEKLPHYKPEELAMPQVAIEKVDVDKLVTYFEYSYMNVTSGLPMNVEEAKELYDQVSVLVQHPRLNHKKFQVRVNVKSEVAKTVLVKFFLAPKYDSHGYEIPLHVNSYNFMQLDEFVYDLPQGESVITRDSVETTGNEWTTSYQVWDQAEKAFQGKAPFYVNQADSMHKLAQHLLLPKGRVGGMPFVLMVYISEYHAPKVVYDAATNPTASLGLEPLTRQLTDEPLGFPVNRPLYPWLIESAKNMYFQDVLIYHKHTPEIHVPHVGTASINCGCSESLAQFTSAERTMKTAIILSGLVALVMGVALPKHHDLKFKPVEGKFVEYQKKVLSLFEHADQLEINSEYYKIGKDYSIEDNINNYTNKQAVEEFLSLYRTGFMPKYRKFSIFYERMRNEAIALFHVFFYAKDFETFYKTASWAKFYLNEEQFLYAYYIALVQRPDTDGIVLPAPYEVYPQFFLNKETLIRMYRTKMQGGLFNPKEGAEYGIVKENDYYVYYANYSSALTYPNQEQKLSYFTEDVGLNSYYFYFHSYLPFWWDSEKFPMFKNRLGEIFFYYYQQLLARYYLERLPHGLGEIPQFSWYSKFKTGYYPQMTGYKFPYAQRSNDYDLHTENNYENIRFLDTYEKTFFQFLQKGEFKTVEKESNYVGNYWHKNADLYSEHSQKDLHQFSYEIIARRVLGGSPKPYDKYNFMPTALDFYQTSLRDPAFYQLYQRIMDYLIDYKEYVKPYSYNDLHFVGVKINDVKVDKLVTYFDYFDFNATNTVFYSQEELKSYPTGFVIRQPRLNHEQFTINIDVKSDVASDAVFKIFMGPKYDSNGYPIKIEEDWMKFYELDWFVQKLVPGENKVQRKSSDFMFFKDDSIPINEIYQWLDQGKVPYDMSVAPANMPRRLMLPKGTYGGFPYQMFVFVYPYNGVSKDADAFKNFVNDNKPFGYPFDRPVNEVYFKQPNMYFEDVQVYHKDAYFPYELNVPSYFTQKKM</sequence>
<dbReference type="Gene3D" id="2.60.40.1520">
    <property type="entry name" value="Hemocyanin, C-terminal domain"/>
    <property type="match status" value="2"/>
</dbReference>
<reference evidence="8" key="1">
    <citation type="submission" date="2025-08" db="UniProtKB">
        <authorList>
            <consortium name="RefSeq"/>
        </authorList>
    </citation>
    <scope>IDENTIFICATION</scope>
</reference>
<keyword evidence="7" id="KW-1185">Reference proteome</keyword>
<dbReference type="Pfam" id="PF03722">
    <property type="entry name" value="Hemocyanin_N"/>
    <property type="match status" value="2"/>
</dbReference>
<dbReference type="Gene3D" id="1.10.1280.10">
    <property type="entry name" value="Di-copper center containing domain from catechol oxidase"/>
    <property type="match status" value="2"/>
</dbReference>
<dbReference type="GO" id="GO:0005615">
    <property type="term" value="C:extracellular space"/>
    <property type="evidence" value="ECO:0007669"/>
    <property type="project" value="UniProtKB-ARBA"/>
</dbReference>
<dbReference type="SUPFAM" id="SSF48056">
    <property type="entry name" value="Di-copper centre-containing domain"/>
    <property type="match status" value="2"/>
</dbReference>
<dbReference type="InterPro" id="IPR008922">
    <property type="entry name" value="Di-copper_centre_dom_sf"/>
</dbReference>
<feature type="chain" id="PRO_5028808393" evidence="3">
    <location>
        <begin position="19"/>
        <end position="1420"/>
    </location>
</feature>
<dbReference type="InterPro" id="IPR005203">
    <property type="entry name" value="Hemocyanin_C"/>
</dbReference>
<evidence type="ECO:0000313" key="8">
    <source>
        <dbReference type="RefSeq" id="XP_026736798.1"/>
    </source>
</evidence>
<feature type="domain" description="Hemocyanin N-terminal" evidence="5">
    <location>
        <begin position="34"/>
        <end position="157"/>
    </location>
</feature>
<dbReference type="Gene3D" id="1.20.1370.10">
    <property type="entry name" value="Hemocyanin, N-terminal domain"/>
    <property type="match status" value="2"/>
</dbReference>
<organism evidence="7 8">
    <name type="scientific">Trichoplusia ni</name>
    <name type="common">Cabbage looper</name>
    <dbReference type="NCBI Taxonomy" id="7111"/>
    <lineage>
        <taxon>Eukaryota</taxon>
        <taxon>Metazoa</taxon>
        <taxon>Ecdysozoa</taxon>
        <taxon>Arthropoda</taxon>
        <taxon>Hexapoda</taxon>
        <taxon>Insecta</taxon>
        <taxon>Pterygota</taxon>
        <taxon>Neoptera</taxon>
        <taxon>Endopterygota</taxon>
        <taxon>Lepidoptera</taxon>
        <taxon>Glossata</taxon>
        <taxon>Ditrysia</taxon>
        <taxon>Noctuoidea</taxon>
        <taxon>Noctuidae</taxon>
        <taxon>Plusiinae</taxon>
        <taxon>Trichoplusia</taxon>
    </lineage>
</organism>
<dbReference type="PRINTS" id="PR00187">
    <property type="entry name" value="HAEMOCYANIN"/>
</dbReference>
<feature type="domain" description="Hemocyanin N-terminal" evidence="5">
    <location>
        <begin position="763"/>
        <end position="884"/>
    </location>
</feature>
<dbReference type="OrthoDB" id="6371642at2759"/>
<dbReference type="InParanoid" id="A0A7E5W7Z6"/>
<dbReference type="InterPro" id="IPR013788">
    <property type="entry name" value="Hemocyanin/hexamerin"/>
</dbReference>
<dbReference type="Pfam" id="PF00372">
    <property type="entry name" value="Hemocyanin_M"/>
    <property type="match status" value="2"/>
</dbReference>
<evidence type="ECO:0000259" key="4">
    <source>
        <dbReference type="Pfam" id="PF00372"/>
    </source>
</evidence>
<keyword evidence="3" id="KW-0732">Signal</keyword>
<dbReference type="GO" id="GO:0045735">
    <property type="term" value="F:nutrient reservoir activity"/>
    <property type="evidence" value="ECO:0007669"/>
    <property type="project" value="UniProtKB-KW"/>
</dbReference>